<dbReference type="InterPro" id="IPR040225">
    <property type="entry name" value="GIL1-like"/>
</dbReference>
<dbReference type="OMA" id="RMFHGFS"/>
<dbReference type="Pfam" id="PF04859">
    <property type="entry name" value="DUF641"/>
    <property type="match status" value="1"/>
</dbReference>
<dbReference type="EnsemblPlants" id="Kaladp0036s0314.1.v1.1">
    <property type="protein sequence ID" value="Kaladp0036s0314.1.v1.1.CDS.1"/>
    <property type="gene ID" value="Kaladp0036s0314.v1.1"/>
</dbReference>
<accession>A0A7N0TGK5</accession>
<evidence type="ECO:0008006" key="6">
    <source>
        <dbReference type="Google" id="ProtNLM"/>
    </source>
</evidence>
<dbReference type="Pfam" id="PF24994">
    <property type="entry name" value="GIL1_IRKI_C"/>
    <property type="match status" value="1"/>
</dbReference>
<proteinExistence type="predicted"/>
<dbReference type="AlphaFoldDB" id="A0A7N0TGK5"/>
<evidence type="ECO:0000313" key="4">
    <source>
        <dbReference type="EnsemblPlants" id="Kaladp0036s0314.1.v1.1.CDS.1"/>
    </source>
</evidence>
<evidence type="ECO:0000259" key="3">
    <source>
        <dbReference type="Pfam" id="PF24994"/>
    </source>
</evidence>
<keyword evidence="5" id="KW-1185">Reference proteome</keyword>
<organism evidence="4 5">
    <name type="scientific">Kalanchoe fedtschenkoi</name>
    <name type="common">Lavender scallops</name>
    <name type="synonym">South American air plant</name>
    <dbReference type="NCBI Taxonomy" id="63787"/>
    <lineage>
        <taxon>Eukaryota</taxon>
        <taxon>Viridiplantae</taxon>
        <taxon>Streptophyta</taxon>
        <taxon>Embryophyta</taxon>
        <taxon>Tracheophyta</taxon>
        <taxon>Spermatophyta</taxon>
        <taxon>Magnoliopsida</taxon>
        <taxon>eudicotyledons</taxon>
        <taxon>Gunneridae</taxon>
        <taxon>Pentapetalae</taxon>
        <taxon>Saxifragales</taxon>
        <taxon>Crassulaceae</taxon>
        <taxon>Kalanchoe</taxon>
    </lineage>
</organism>
<evidence type="ECO:0000313" key="5">
    <source>
        <dbReference type="Proteomes" id="UP000594263"/>
    </source>
</evidence>
<evidence type="ECO:0000256" key="1">
    <source>
        <dbReference type="SAM" id="MobiDB-lite"/>
    </source>
</evidence>
<reference evidence="4" key="1">
    <citation type="submission" date="2021-01" db="UniProtKB">
        <authorList>
            <consortium name="EnsemblPlants"/>
        </authorList>
    </citation>
    <scope>IDENTIFICATION</scope>
</reference>
<dbReference type="GO" id="GO:0009639">
    <property type="term" value="P:response to red or far red light"/>
    <property type="evidence" value="ECO:0007669"/>
    <property type="project" value="InterPro"/>
</dbReference>
<dbReference type="PANTHER" id="PTHR31161">
    <property type="entry name" value="PROTEIN GRAVITROPIC IN THE LIGHT 1"/>
    <property type="match status" value="1"/>
</dbReference>
<name>A0A7N0TGK5_KALFE</name>
<protein>
    <recommendedName>
        <fullName evidence="6">DUF641 domain-containing protein</fullName>
    </recommendedName>
</protein>
<sequence>MDASKPTSNISSLVSRLAQVCRFTSTVVHLPHHHHHRSRLNSHDLEDENNDGPQPGRKSDIAKEGCHPQPVKILVKSSAEFLAYDMLKLFELVSDFKVAYVQLQQAHIPYDPHRIEAADDLAVRRLEALCKIKRLSQVNQFHKTSLTSSASLLTKIKIKRRVLKSFKLQAKTKGSQILSLRGELLDLDLKNAELIERRVSKKPRQCSECLDFNALNDAVIAATKSVHDFAKPLISLIKASGWDLDRAANSVQDSVVYYKRCHKKYAFEAYISRRMFTQLAMDNQSIESAALRSDDPIEYLIREPCSAFAIFCLTKYMLVVHPNLELSFFGNLDHRTLVSSGKHPRTAFYQAFAKMARWFWVLQGVAGSITPKAVVYGVKRGTNFSDTFMDMVDEDTKGIVRPCHRHSIYEVAFMVMPGFRVGEKVIKSLVYCCQKRY</sequence>
<dbReference type="InterPro" id="IPR006943">
    <property type="entry name" value="DUF641_pln"/>
</dbReference>
<evidence type="ECO:0000259" key="2">
    <source>
        <dbReference type="Pfam" id="PF04859"/>
    </source>
</evidence>
<dbReference type="Gramene" id="Kaladp0036s0314.1.v1.1">
    <property type="protein sequence ID" value="Kaladp0036s0314.1.v1.1.CDS.1"/>
    <property type="gene ID" value="Kaladp0036s0314.v1.1"/>
</dbReference>
<feature type="region of interest" description="Disordered" evidence="1">
    <location>
        <begin position="32"/>
        <end position="64"/>
    </location>
</feature>
<dbReference type="Proteomes" id="UP000594263">
    <property type="component" value="Unplaced"/>
</dbReference>
<feature type="domain" description="DUF641" evidence="2">
    <location>
        <begin position="85"/>
        <end position="196"/>
    </location>
</feature>
<dbReference type="GO" id="GO:0009959">
    <property type="term" value="P:negative gravitropism"/>
    <property type="evidence" value="ECO:0007669"/>
    <property type="project" value="InterPro"/>
</dbReference>
<dbReference type="InterPro" id="IPR056813">
    <property type="entry name" value="GIL1_IRKI_C"/>
</dbReference>
<feature type="domain" description="GIL1/IRKI C-terminal" evidence="3">
    <location>
        <begin position="376"/>
        <end position="431"/>
    </location>
</feature>